<feature type="transmembrane region" description="Helical" evidence="7">
    <location>
        <begin position="262"/>
        <end position="287"/>
    </location>
</feature>
<evidence type="ECO:0000313" key="9">
    <source>
        <dbReference type="Proteomes" id="UP000599024"/>
    </source>
</evidence>
<dbReference type="AlphaFoldDB" id="A0A8J6TA16"/>
<keyword evidence="6 7" id="KW-0472">Membrane</keyword>
<comment type="subcellular location">
    <subcellularLocation>
        <location evidence="1">Cell membrane</location>
        <topology evidence="1">Multi-pass membrane protein</topology>
    </subcellularLocation>
</comment>
<comment type="caution">
    <text evidence="8">The sequence shown here is derived from an EMBL/GenBank/DDBJ whole genome shotgun (WGS) entry which is preliminary data.</text>
</comment>
<dbReference type="GO" id="GO:0005886">
    <property type="term" value="C:plasma membrane"/>
    <property type="evidence" value="ECO:0007669"/>
    <property type="project" value="UniProtKB-SubCell"/>
</dbReference>
<evidence type="ECO:0000256" key="2">
    <source>
        <dbReference type="ARBA" id="ARBA00006386"/>
    </source>
</evidence>
<feature type="transmembrane region" description="Helical" evidence="7">
    <location>
        <begin position="196"/>
        <end position="220"/>
    </location>
</feature>
<dbReference type="InterPro" id="IPR005524">
    <property type="entry name" value="DUF318"/>
</dbReference>
<reference evidence="8 9" key="1">
    <citation type="submission" date="2020-08" db="EMBL/GenBank/DDBJ databases">
        <title>Bridging the membrane lipid divide: bacteria of the FCB group superphylum have the potential to synthesize archaeal ether lipids.</title>
        <authorList>
            <person name="Villanueva L."/>
            <person name="Von Meijenfeldt F.A.B."/>
            <person name="Westbye A.B."/>
            <person name="Yadav S."/>
            <person name="Hopmans E.C."/>
            <person name="Dutilh B.E."/>
            <person name="Sinninghe Damste J.S."/>
        </authorList>
    </citation>
    <scope>NUCLEOTIDE SEQUENCE [LARGE SCALE GENOMIC DNA]</scope>
    <source>
        <strain evidence="8">NIOZ-UU81</strain>
    </source>
</reference>
<protein>
    <submittedName>
        <fullName evidence="8">SO_0444 family Cu/Zn efflux transporter</fullName>
    </submittedName>
</protein>
<feature type="transmembrane region" description="Helical" evidence="7">
    <location>
        <begin position="335"/>
        <end position="355"/>
    </location>
</feature>
<feature type="non-terminal residue" evidence="8">
    <location>
        <position position="360"/>
    </location>
</feature>
<keyword evidence="5 7" id="KW-1133">Transmembrane helix</keyword>
<dbReference type="NCBIfam" id="NF033936">
    <property type="entry name" value="CuZnOut_SO0444"/>
    <property type="match status" value="1"/>
</dbReference>
<dbReference type="PANTHER" id="PTHR34184">
    <property type="entry name" value="UPF0718 PROTEIN YCGR"/>
    <property type="match status" value="1"/>
</dbReference>
<dbReference type="Pfam" id="PF03773">
    <property type="entry name" value="ArsP_1"/>
    <property type="match status" value="1"/>
</dbReference>
<evidence type="ECO:0000256" key="1">
    <source>
        <dbReference type="ARBA" id="ARBA00004651"/>
    </source>
</evidence>
<accession>A0A8J6TA16</accession>
<dbReference type="PANTHER" id="PTHR34184:SF4">
    <property type="entry name" value="UPF0718 PROTEIN YCGR"/>
    <property type="match status" value="1"/>
</dbReference>
<gene>
    <name evidence="8" type="ORF">H8E79_08390</name>
</gene>
<feature type="transmembrane region" description="Helical" evidence="7">
    <location>
        <begin position="61"/>
        <end position="80"/>
    </location>
</feature>
<sequence>MVVSMVDFIFRAGGASWDLLLDSAVYILFGILVAGLLKVVLNPATVARHLGHGRFMSVIKAAFFGVPLPLCSCGVLPAAVSLKKQGANTGATSAFLISTPESGVDSIAITYALLDPIMTVMRPISAFFSAMMAGFLENIIHRPPERAMVATDLSCPIDNCCDGIDCAPEDHRRHHSLWEKIVAGFKYALLDVWGDIAIWFFAGLIIAGIITAAIPDELLVSWLGGGLSSMMIMLVIGIPLYICATASTPVAAALILKGVSPGAALVFLLVGPATNVTSLSVLVGILGKWSTVRYLFVLSVSAVSFGLLTDLVYGMSGISARAVVGEAAELIPTGGKLAATILLLLLSIKPIWIWGRKQLR</sequence>
<comment type="similarity">
    <text evidence="2">Belongs to the UPF0718 family.</text>
</comment>
<evidence type="ECO:0000256" key="7">
    <source>
        <dbReference type="SAM" id="Phobius"/>
    </source>
</evidence>
<evidence type="ECO:0000256" key="5">
    <source>
        <dbReference type="ARBA" id="ARBA00022989"/>
    </source>
</evidence>
<dbReference type="InterPro" id="IPR052923">
    <property type="entry name" value="UPF0718"/>
</dbReference>
<keyword evidence="3" id="KW-1003">Cell membrane</keyword>
<evidence type="ECO:0000256" key="3">
    <source>
        <dbReference type="ARBA" id="ARBA00022475"/>
    </source>
</evidence>
<evidence type="ECO:0000256" key="6">
    <source>
        <dbReference type="ARBA" id="ARBA00023136"/>
    </source>
</evidence>
<feature type="transmembrane region" description="Helical" evidence="7">
    <location>
        <begin position="20"/>
        <end position="41"/>
    </location>
</feature>
<name>A0A8J6TA16_9BACT</name>
<organism evidence="8 9">
    <name type="scientific">Candidatus Desulfatifera sulfidica</name>
    <dbReference type="NCBI Taxonomy" id="2841691"/>
    <lineage>
        <taxon>Bacteria</taxon>
        <taxon>Pseudomonadati</taxon>
        <taxon>Thermodesulfobacteriota</taxon>
        <taxon>Desulfobulbia</taxon>
        <taxon>Desulfobulbales</taxon>
        <taxon>Desulfobulbaceae</taxon>
        <taxon>Candidatus Desulfatifera</taxon>
    </lineage>
</organism>
<evidence type="ECO:0000256" key="4">
    <source>
        <dbReference type="ARBA" id="ARBA00022692"/>
    </source>
</evidence>
<feature type="transmembrane region" description="Helical" evidence="7">
    <location>
        <begin position="294"/>
        <end position="315"/>
    </location>
</feature>
<evidence type="ECO:0000313" key="8">
    <source>
        <dbReference type="EMBL" id="MBC8209166.1"/>
    </source>
</evidence>
<keyword evidence="4 7" id="KW-0812">Transmembrane</keyword>
<proteinExistence type="inferred from homology"/>
<dbReference type="EMBL" id="JACNLK010000079">
    <property type="protein sequence ID" value="MBC8209166.1"/>
    <property type="molecule type" value="Genomic_DNA"/>
</dbReference>
<dbReference type="Proteomes" id="UP000599024">
    <property type="component" value="Unassembled WGS sequence"/>
</dbReference>